<dbReference type="Pfam" id="PF07963">
    <property type="entry name" value="N_methyl"/>
    <property type="match status" value="1"/>
</dbReference>
<comment type="subcellular location">
    <subcellularLocation>
        <location evidence="1">Cell surface</location>
    </subcellularLocation>
</comment>
<keyword evidence="3" id="KW-0472">Membrane</keyword>
<dbReference type="EMBL" id="CP034465">
    <property type="protein sequence ID" value="AZP03679.1"/>
    <property type="molecule type" value="Genomic_DNA"/>
</dbReference>
<proteinExistence type="predicted"/>
<sequence length="139" mass="15746">MKYNYGKSPITITKDESGMTLVEVLASIVLISLIVTTFLSFFIQASKTNNQTKDVNFATFIAQAELEELNQYTKIEDIDLDENGEIVKTSPENDFTIRVKITKLPDINLYNAFVTVRKGEKTYAQMETYLTLEKQDAGD</sequence>
<name>A0A3S9H8I2_9LACT</name>
<reference evidence="5" key="1">
    <citation type="submission" date="2018-12" db="EMBL/GenBank/DDBJ databases">
        <title>Complete genome sequencing of Jeotgalibaca sp. H21T32.</title>
        <authorList>
            <person name="Bae J.-W."/>
            <person name="Lee S.-Y."/>
        </authorList>
    </citation>
    <scope>NUCLEOTIDE SEQUENCE [LARGE SCALE GENOMIC DNA]</scope>
    <source>
        <strain evidence="5">H21T32</strain>
    </source>
</reference>
<dbReference type="GO" id="GO:0009986">
    <property type="term" value="C:cell surface"/>
    <property type="evidence" value="ECO:0007669"/>
    <property type="project" value="UniProtKB-SubCell"/>
</dbReference>
<keyword evidence="3" id="KW-1133">Transmembrane helix</keyword>
<dbReference type="KEGG" id="jeh:EJN90_02765"/>
<accession>A0A3S9H8I2</accession>
<dbReference type="PROSITE" id="PS00409">
    <property type="entry name" value="PROKAR_NTER_METHYL"/>
    <property type="match status" value="1"/>
</dbReference>
<evidence type="ECO:0000256" key="2">
    <source>
        <dbReference type="ARBA" id="ARBA00023287"/>
    </source>
</evidence>
<evidence type="ECO:0000256" key="1">
    <source>
        <dbReference type="ARBA" id="ARBA00004241"/>
    </source>
</evidence>
<evidence type="ECO:0000256" key="3">
    <source>
        <dbReference type="SAM" id="Phobius"/>
    </source>
</evidence>
<evidence type="ECO:0000313" key="4">
    <source>
        <dbReference type="EMBL" id="AZP03679.1"/>
    </source>
</evidence>
<dbReference type="AlphaFoldDB" id="A0A3S9H8I2"/>
<protein>
    <submittedName>
        <fullName evidence="4">Type II secretion system protein</fullName>
    </submittedName>
</protein>
<organism evidence="4 5">
    <name type="scientific">Jeotgalibaca ciconiae</name>
    <dbReference type="NCBI Taxonomy" id="2496265"/>
    <lineage>
        <taxon>Bacteria</taxon>
        <taxon>Bacillati</taxon>
        <taxon>Bacillota</taxon>
        <taxon>Bacilli</taxon>
        <taxon>Lactobacillales</taxon>
        <taxon>Carnobacteriaceae</taxon>
        <taxon>Jeotgalibaca</taxon>
    </lineage>
</organism>
<evidence type="ECO:0000313" key="5">
    <source>
        <dbReference type="Proteomes" id="UP000273326"/>
    </source>
</evidence>
<keyword evidence="5" id="KW-1185">Reference proteome</keyword>
<gene>
    <name evidence="4" type="ORF">EJN90_02765</name>
</gene>
<dbReference type="InterPro" id="IPR012902">
    <property type="entry name" value="N_methyl_site"/>
</dbReference>
<dbReference type="GO" id="GO:0030420">
    <property type="term" value="P:establishment of competence for transformation"/>
    <property type="evidence" value="ECO:0007669"/>
    <property type="project" value="UniProtKB-KW"/>
</dbReference>
<dbReference type="Proteomes" id="UP000273326">
    <property type="component" value="Chromosome"/>
</dbReference>
<dbReference type="RefSeq" id="WP_126108769.1">
    <property type="nucleotide sequence ID" value="NZ_CP034465.1"/>
</dbReference>
<feature type="transmembrane region" description="Helical" evidence="3">
    <location>
        <begin position="21"/>
        <end position="43"/>
    </location>
</feature>
<keyword evidence="2" id="KW-0178">Competence</keyword>
<dbReference type="OrthoDB" id="2168400at2"/>
<keyword evidence="3" id="KW-0812">Transmembrane</keyword>